<evidence type="ECO:0000256" key="1">
    <source>
        <dbReference type="ARBA" id="ARBA00007274"/>
    </source>
</evidence>
<evidence type="ECO:0000256" key="4">
    <source>
        <dbReference type="ARBA" id="ARBA00023315"/>
    </source>
</evidence>
<gene>
    <name evidence="5" type="ORF">R0G64_07260</name>
</gene>
<keyword evidence="2 5" id="KW-0808">Transferase</keyword>
<dbReference type="PANTHER" id="PTHR43300">
    <property type="entry name" value="ACETYLTRANSFERASE"/>
    <property type="match status" value="1"/>
</dbReference>
<sequence>MKLLAALRDRYFRRWLRRRSVKFATSLAGLPSRTRILVEEGVAISNVQFGCREIRIGAQSYLRSGCELHNVSEIGRFCSIGNGVVLGQDKAGHPLDWVTTHPIAHEVESRRYDARVRATTLGHDVWIGREAMVFEGVSIGIGAVVAARSVVTRDVPPYAIVAGVPARVVRFRFPEPLREQLLDSRWWTAAPAALHSLPLDQPERFCAALAASNGGTATYSIVDIASTGCRSLDEESLF</sequence>
<dbReference type="PANTHER" id="PTHR43300:SF12">
    <property type="entry name" value="CHLORAMPHENICOL ACETYLTRANSFERASE"/>
    <property type="match status" value="1"/>
</dbReference>
<evidence type="ECO:0000256" key="3">
    <source>
        <dbReference type="ARBA" id="ARBA00022737"/>
    </source>
</evidence>
<evidence type="ECO:0000313" key="6">
    <source>
        <dbReference type="Proteomes" id="UP001273935"/>
    </source>
</evidence>
<proteinExistence type="inferred from homology"/>
<reference evidence="5 6" key="1">
    <citation type="submission" date="2023-10" db="EMBL/GenBank/DDBJ databases">
        <title>Pseudomonas otitidis isolated from a paediatric patient with cystic fibrosis in Chile.</title>
        <authorList>
            <person name="Amsteins-Romero L."/>
            <person name="Opazo-Capurro A."/>
            <person name="Matus-Kohler M."/>
            <person name="Gonzalez-Rocha G."/>
        </authorList>
    </citation>
    <scope>NUCLEOTIDE SEQUENCE [LARGE SCALE GENOMIC DNA]</scope>
    <source>
        <strain evidence="5 6">P-714</strain>
    </source>
</reference>
<accession>A0ABU3XP84</accession>
<dbReference type="Proteomes" id="UP001273935">
    <property type="component" value="Unassembled WGS sequence"/>
</dbReference>
<dbReference type="PROSITE" id="PS00101">
    <property type="entry name" value="HEXAPEP_TRANSFERASES"/>
    <property type="match status" value="1"/>
</dbReference>
<dbReference type="InterPro" id="IPR011004">
    <property type="entry name" value="Trimer_LpxA-like_sf"/>
</dbReference>
<evidence type="ECO:0000313" key="5">
    <source>
        <dbReference type="EMBL" id="MDV3439225.1"/>
    </source>
</evidence>
<dbReference type="Gene3D" id="2.160.10.10">
    <property type="entry name" value="Hexapeptide repeat proteins"/>
    <property type="match status" value="1"/>
</dbReference>
<comment type="similarity">
    <text evidence="1">Belongs to the transferase hexapeptide repeat family.</text>
</comment>
<dbReference type="EC" id="2.3.1.-" evidence="5"/>
<evidence type="ECO:0000256" key="2">
    <source>
        <dbReference type="ARBA" id="ARBA00022679"/>
    </source>
</evidence>
<dbReference type="EMBL" id="JAWJUL010000020">
    <property type="protein sequence ID" value="MDV3439225.1"/>
    <property type="molecule type" value="Genomic_DNA"/>
</dbReference>
<dbReference type="InterPro" id="IPR018357">
    <property type="entry name" value="Hexapep_transf_CS"/>
</dbReference>
<dbReference type="SUPFAM" id="SSF51161">
    <property type="entry name" value="Trimeric LpxA-like enzymes"/>
    <property type="match status" value="1"/>
</dbReference>
<dbReference type="CDD" id="cd03349">
    <property type="entry name" value="LbH_XAT"/>
    <property type="match status" value="1"/>
</dbReference>
<organism evidence="5 6">
    <name type="scientific">Metapseudomonas otitidis</name>
    <dbReference type="NCBI Taxonomy" id="319939"/>
    <lineage>
        <taxon>Bacteria</taxon>
        <taxon>Pseudomonadati</taxon>
        <taxon>Pseudomonadota</taxon>
        <taxon>Gammaproteobacteria</taxon>
        <taxon>Pseudomonadales</taxon>
        <taxon>Pseudomonadaceae</taxon>
        <taxon>Metapseudomonas</taxon>
    </lineage>
</organism>
<protein>
    <submittedName>
        <fullName evidence="5">CatB-related O-acetyltransferase</fullName>
        <ecNumber evidence="5">2.3.1.-</ecNumber>
    </submittedName>
</protein>
<comment type="caution">
    <text evidence="5">The sequence shown here is derived from an EMBL/GenBank/DDBJ whole genome shotgun (WGS) entry which is preliminary data.</text>
</comment>
<keyword evidence="4 5" id="KW-0012">Acyltransferase</keyword>
<dbReference type="GO" id="GO:0016746">
    <property type="term" value="F:acyltransferase activity"/>
    <property type="evidence" value="ECO:0007669"/>
    <property type="project" value="UniProtKB-KW"/>
</dbReference>
<name>A0ABU3XP84_9GAMM</name>
<keyword evidence="6" id="KW-1185">Reference proteome</keyword>
<keyword evidence="3" id="KW-0677">Repeat</keyword>
<dbReference type="RefSeq" id="WP_309041636.1">
    <property type="nucleotide sequence ID" value="NZ_CP133395.1"/>
</dbReference>
<dbReference type="InterPro" id="IPR050179">
    <property type="entry name" value="Trans_hexapeptide_repeat"/>
</dbReference>